<dbReference type="InterPro" id="IPR015590">
    <property type="entry name" value="Aldehyde_DH_dom"/>
</dbReference>
<dbReference type="Gene3D" id="3.40.605.10">
    <property type="entry name" value="Aldehyde Dehydrogenase, Chain A, domain 1"/>
    <property type="match status" value="1"/>
</dbReference>
<proteinExistence type="inferred from homology"/>
<dbReference type="AlphaFoldDB" id="A0A3P4B414"/>
<dbReference type="CDD" id="cd07103">
    <property type="entry name" value="ALDH_F5_SSADH_GabD"/>
    <property type="match status" value="1"/>
</dbReference>
<dbReference type="FunFam" id="3.40.605.10:FF:000007">
    <property type="entry name" value="NAD/NADP-dependent betaine aldehyde dehydrogenase"/>
    <property type="match status" value="1"/>
</dbReference>
<accession>A0A3P4B414</accession>
<keyword evidence="2 4" id="KW-0560">Oxidoreductase</keyword>
<evidence type="ECO:0000313" key="4">
    <source>
        <dbReference type="EMBL" id="VCU70420.1"/>
    </source>
</evidence>
<evidence type="ECO:0000256" key="1">
    <source>
        <dbReference type="ARBA" id="ARBA00009986"/>
    </source>
</evidence>
<dbReference type="Pfam" id="PF00171">
    <property type="entry name" value="Aldedh"/>
    <property type="match status" value="1"/>
</dbReference>
<protein>
    <submittedName>
        <fullName evidence="4">Alpha-ketoglutaric semialdehyde dehydrogenase</fullName>
        <ecNumber evidence="4">1.2.1.26</ecNumber>
    </submittedName>
</protein>
<name>A0A3P4B414_9BURK</name>
<comment type="similarity">
    <text evidence="1">Belongs to the aldehyde dehydrogenase family.</text>
</comment>
<keyword evidence="5" id="KW-1185">Reference proteome</keyword>
<dbReference type="InterPro" id="IPR016163">
    <property type="entry name" value="Ald_DH_C"/>
</dbReference>
<feature type="domain" description="Aldehyde dehydrogenase" evidence="3">
    <location>
        <begin position="23"/>
        <end position="481"/>
    </location>
</feature>
<dbReference type="InterPro" id="IPR050740">
    <property type="entry name" value="Aldehyde_DH_Superfamily"/>
</dbReference>
<reference evidence="4 5" key="1">
    <citation type="submission" date="2018-10" db="EMBL/GenBank/DDBJ databases">
        <authorList>
            <person name="Criscuolo A."/>
        </authorList>
    </citation>
    <scope>NUCLEOTIDE SEQUENCE [LARGE SCALE GENOMIC DNA]</scope>
    <source>
        <strain evidence="4">DnA1</strain>
    </source>
</reference>
<evidence type="ECO:0000259" key="3">
    <source>
        <dbReference type="Pfam" id="PF00171"/>
    </source>
</evidence>
<evidence type="ECO:0000256" key="2">
    <source>
        <dbReference type="ARBA" id="ARBA00023002"/>
    </source>
</evidence>
<dbReference type="Gene3D" id="3.40.309.10">
    <property type="entry name" value="Aldehyde Dehydrogenase, Chain A, domain 2"/>
    <property type="match status" value="1"/>
</dbReference>
<dbReference type="Proteomes" id="UP000277294">
    <property type="component" value="Unassembled WGS sequence"/>
</dbReference>
<dbReference type="PANTHER" id="PTHR43353">
    <property type="entry name" value="SUCCINATE-SEMIALDEHYDE DEHYDROGENASE, MITOCHONDRIAL"/>
    <property type="match status" value="1"/>
</dbReference>
<gene>
    <name evidence="4" type="primary">araE_3</name>
    <name evidence="4" type="ORF">PIGHUM_02492</name>
</gene>
<organism evidence="4 5">
    <name type="scientific">Pigmentiphaga humi</name>
    <dbReference type="NCBI Taxonomy" id="2478468"/>
    <lineage>
        <taxon>Bacteria</taxon>
        <taxon>Pseudomonadati</taxon>
        <taxon>Pseudomonadota</taxon>
        <taxon>Betaproteobacteria</taxon>
        <taxon>Burkholderiales</taxon>
        <taxon>Alcaligenaceae</taxon>
        <taxon>Pigmentiphaga</taxon>
    </lineage>
</organism>
<dbReference type="EC" id="1.2.1.26" evidence="4"/>
<dbReference type="GO" id="GO:0009450">
    <property type="term" value="P:gamma-aminobutyric acid catabolic process"/>
    <property type="evidence" value="ECO:0007669"/>
    <property type="project" value="TreeGrafter"/>
</dbReference>
<sequence length="486" mass="51615">MSSATTSQTDAYGPVQMLIDGAWTDGTSGRREEIRNPATDTVIGTVPLASAQDLDRALAAADAGFRRWRDTPVDARSRILHQAAARLRERAPGIARNMTREQGKHYKEALGEVTRVADMISWDAEEGRRAYGRVVPMDNDTELTIIRQPVGPVAAFTPWNFPAGSPTRKIAAALAAGCSIVIKASEEVPATACAIAHCFQDAGLPAGVLNLVFGVPAEVSSHLIPSPVVRFVAFTGSIPVGKQLAAMAASHMKPHMMELGGHAPVIVCADADPVQAARACIAGKIVNAGQVCTSPSRFFVHDAIHDRFLAELVKAAGEVVVGDGLDEGTTMGPLISHRRLQAVAQLVDDARAGGATVVCGGERMDRPGHFYPPTILTDLSPQARVLHEEPFGPLLPVLRFSDLDDAIEQANALPYGLAAYAFTKSATNASRLKRRFEAGILSINHTGGSVHQAPSGGWKESGYGREGGPEGLDGYLITKRVLHKIL</sequence>
<dbReference type="SUPFAM" id="SSF53720">
    <property type="entry name" value="ALDH-like"/>
    <property type="match status" value="1"/>
</dbReference>
<dbReference type="InterPro" id="IPR016161">
    <property type="entry name" value="Ald_DH/histidinol_DH"/>
</dbReference>
<evidence type="ECO:0000313" key="5">
    <source>
        <dbReference type="Proteomes" id="UP000277294"/>
    </source>
</evidence>
<dbReference type="InterPro" id="IPR016162">
    <property type="entry name" value="Ald_DH_N"/>
</dbReference>
<dbReference type="FunFam" id="3.40.309.10:FF:000009">
    <property type="entry name" value="Aldehyde dehydrogenase A"/>
    <property type="match status" value="1"/>
</dbReference>
<dbReference type="PANTHER" id="PTHR43353:SF5">
    <property type="entry name" value="SUCCINATE-SEMIALDEHYDE DEHYDROGENASE, MITOCHONDRIAL"/>
    <property type="match status" value="1"/>
</dbReference>
<dbReference type="EMBL" id="UWPJ01000018">
    <property type="protein sequence ID" value="VCU70420.1"/>
    <property type="molecule type" value="Genomic_DNA"/>
</dbReference>
<dbReference type="GO" id="GO:0047533">
    <property type="term" value="F:2,5-dioxovalerate dehydrogenase (NADP+) activity"/>
    <property type="evidence" value="ECO:0007669"/>
    <property type="project" value="UniProtKB-EC"/>
</dbReference>
<dbReference type="GO" id="GO:0004777">
    <property type="term" value="F:succinate-semialdehyde dehydrogenase (NAD+) activity"/>
    <property type="evidence" value="ECO:0007669"/>
    <property type="project" value="TreeGrafter"/>
</dbReference>